<evidence type="ECO:0000313" key="3">
    <source>
        <dbReference type="Proteomes" id="UP000431269"/>
    </source>
</evidence>
<feature type="chain" id="PRO_5026305095" evidence="1">
    <location>
        <begin position="23"/>
        <end position="413"/>
    </location>
</feature>
<evidence type="ECO:0000256" key="1">
    <source>
        <dbReference type="SAM" id="SignalP"/>
    </source>
</evidence>
<feature type="signal peptide" evidence="1">
    <location>
        <begin position="1"/>
        <end position="22"/>
    </location>
</feature>
<name>A0A6I6MYU8_9CAUL</name>
<dbReference type="InterPro" id="IPR001969">
    <property type="entry name" value="Aspartic_peptidase_AS"/>
</dbReference>
<sequence length="413" mass="43030">MKLLLATSIIAALVLTSAPARAQTADLATAIQNSDIAAIEAAAASSTSESALGGGVLKAMRRQDEAALTDLRAAAEDQSLAAALRRDAWMTAAGIYGRQSRFPEAVAAIEAANAAAPARDEEAARDTEQTLVFTRALVTVPPMQANVAASGQTELDYDIARLPRADVIINGRTQEAVLDTGANYSTITESTARRLGLRMLPDPITVGASGNDAVAGHLAVADTLTIAGGQFRDVVFIVLPDNALSFMGGVYRIPAIVGFPVLSALGRVEFAGNTLRHSRSGRTWSADSNVLFRDLEVLVSVTANGNPVQLFMDSGAQSSNLTPLATQQFPTLLQGADTRNVRIGGAGGSRVHENAAVLPNLAINVGDRTVTIENVDVIGDASDGHHGTLGQDVLRAGSGYAIDFDALRLELLP</sequence>
<keyword evidence="3" id="KW-1185">Reference proteome</keyword>
<accession>A0A6I6MYU8</accession>
<organism evidence="2 3">
    <name type="scientific">Terricaulis silvestris</name>
    <dbReference type="NCBI Taxonomy" id="2686094"/>
    <lineage>
        <taxon>Bacteria</taxon>
        <taxon>Pseudomonadati</taxon>
        <taxon>Pseudomonadota</taxon>
        <taxon>Alphaproteobacteria</taxon>
        <taxon>Caulobacterales</taxon>
        <taxon>Caulobacteraceae</taxon>
        <taxon>Terricaulis</taxon>
    </lineage>
</organism>
<dbReference type="Pfam" id="PF13650">
    <property type="entry name" value="Asp_protease_2"/>
    <property type="match status" value="2"/>
</dbReference>
<dbReference type="KEGG" id="tsv:DSM104635_03171"/>
<dbReference type="GO" id="GO:0006508">
    <property type="term" value="P:proteolysis"/>
    <property type="evidence" value="ECO:0007669"/>
    <property type="project" value="UniProtKB-KW"/>
</dbReference>
<dbReference type="RefSeq" id="WP_158767111.1">
    <property type="nucleotide sequence ID" value="NZ_CP047045.1"/>
</dbReference>
<dbReference type="PROSITE" id="PS00141">
    <property type="entry name" value="ASP_PROTEASE"/>
    <property type="match status" value="1"/>
</dbReference>
<proteinExistence type="predicted"/>
<evidence type="ECO:0000313" key="2">
    <source>
        <dbReference type="EMBL" id="QGZ96313.1"/>
    </source>
</evidence>
<gene>
    <name evidence="2" type="ORF">DSM104635_03171</name>
</gene>
<keyword evidence="1" id="KW-0732">Signal</keyword>
<dbReference type="AlphaFoldDB" id="A0A6I6MYU8"/>
<dbReference type="InterPro" id="IPR034122">
    <property type="entry name" value="Retropepsin-like_bacterial"/>
</dbReference>
<reference evidence="3" key="1">
    <citation type="submission" date="2019-12" db="EMBL/GenBank/DDBJ databases">
        <title>Complete genome of Terracaulis silvestris 0127_4.</title>
        <authorList>
            <person name="Vieira S."/>
            <person name="Riedel T."/>
            <person name="Sproer C."/>
            <person name="Pascual J."/>
            <person name="Boedeker C."/>
            <person name="Overmann J."/>
        </authorList>
    </citation>
    <scope>NUCLEOTIDE SEQUENCE [LARGE SCALE GENOMIC DNA]</scope>
    <source>
        <strain evidence="3">0127_4</strain>
    </source>
</reference>
<keyword evidence="2" id="KW-0645">Protease</keyword>
<dbReference type="InterPro" id="IPR021109">
    <property type="entry name" value="Peptidase_aspartic_dom_sf"/>
</dbReference>
<dbReference type="EMBL" id="CP047045">
    <property type="protein sequence ID" value="QGZ96313.1"/>
    <property type="molecule type" value="Genomic_DNA"/>
</dbReference>
<dbReference type="GO" id="GO:0004190">
    <property type="term" value="F:aspartic-type endopeptidase activity"/>
    <property type="evidence" value="ECO:0007669"/>
    <property type="project" value="InterPro"/>
</dbReference>
<dbReference type="Proteomes" id="UP000431269">
    <property type="component" value="Chromosome"/>
</dbReference>
<dbReference type="Gene3D" id="2.40.70.10">
    <property type="entry name" value="Acid Proteases"/>
    <property type="match status" value="2"/>
</dbReference>
<dbReference type="CDD" id="cd05483">
    <property type="entry name" value="retropepsin_like_bacteria"/>
    <property type="match status" value="1"/>
</dbReference>
<dbReference type="SUPFAM" id="SSF50630">
    <property type="entry name" value="Acid proteases"/>
    <property type="match status" value="1"/>
</dbReference>
<protein>
    <submittedName>
        <fullName evidence="2">Clan AA aspartic protease</fullName>
    </submittedName>
</protein>
<keyword evidence="2" id="KW-0378">Hydrolase</keyword>